<feature type="transmembrane region" description="Helical" evidence="1">
    <location>
        <begin position="6"/>
        <end position="28"/>
    </location>
</feature>
<evidence type="ECO:0000256" key="1">
    <source>
        <dbReference type="SAM" id="Phobius"/>
    </source>
</evidence>
<name>D7BEA5_ALLS1</name>
<feature type="transmembrane region" description="Helical" evidence="1">
    <location>
        <begin position="218"/>
        <end position="235"/>
    </location>
</feature>
<evidence type="ECO:0000313" key="3">
    <source>
        <dbReference type="Proteomes" id="UP000001916"/>
    </source>
</evidence>
<dbReference type="STRING" id="526227.Mesil_3135"/>
<keyword evidence="3" id="KW-1185">Reference proteome</keyword>
<accession>D7BEA5</accession>
<sequence length="247" mass="26087">MEMGQWFVVAGSFLASGVEMVEALTIVLATGVTRGWRSSLVGVGAALLVLAAGVAALGPALGRVPIDTLRLVVGGLLLVFGIQWWRKALLRYSGLKALHDEEATFAQEREAALRHRRETRAGLDWYAFTLCFKGVLLEGLEVAFIVVTFGATSRALGPASLGALAALILVLLAGLALHRPLSQVPENTLKFAVGIMLSAFGTFWAAEGAGAHWPGADAAILGLIALYLALSYALVRALRNTREAAIP</sequence>
<dbReference type="EMBL" id="CP002042">
    <property type="protein sequence ID" value="ADH64963.1"/>
    <property type="molecule type" value="Genomic_DNA"/>
</dbReference>
<feature type="transmembrane region" description="Helical" evidence="1">
    <location>
        <begin position="155"/>
        <end position="177"/>
    </location>
</feature>
<dbReference type="KEGG" id="msv:Mesil_3135"/>
<dbReference type="RefSeq" id="WP_013159491.1">
    <property type="nucleotide sequence ID" value="NC_014212.1"/>
</dbReference>
<evidence type="ECO:0000313" key="2">
    <source>
        <dbReference type="EMBL" id="ADH64963.1"/>
    </source>
</evidence>
<feature type="transmembrane region" description="Helical" evidence="1">
    <location>
        <begin position="68"/>
        <end position="85"/>
    </location>
</feature>
<proteinExistence type="predicted"/>
<gene>
    <name evidence="2" type="ordered locus">Mesil_3135</name>
</gene>
<dbReference type="eggNOG" id="COG4280">
    <property type="taxonomic scope" value="Bacteria"/>
</dbReference>
<dbReference type="Proteomes" id="UP000001916">
    <property type="component" value="Chromosome"/>
</dbReference>
<keyword evidence="1" id="KW-0812">Transmembrane</keyword>
<dbReference type="AlphaFoldDB" id="D7BEA5"/>
<keyword evidence="1" id="KW-1133">Transmembrane helix</keyword>
<protein>
    <recommendedName>
        <fullName evidence="4">GDT1 family protein</fullName>
    </recommendedName>
</protein>
<keyword evidence="1" id="KW-0472">Membrane</keyword>
<feature type="transmembrane region" description="Helical" evidence="1">
    <location>
        <begin position="189"/>
        <end position="206"/>
    </location>
</feature>
<organism evidence="2 3">
    <name type="scientific">Allomeiothermus silvanus (strain ATCC 700542 / DSM 9946 / NBRC 106475 / NCIMB 13440 / VI-R2)</name>
    <name type="common">Thermus silvanus</name>
    <dbReference type="NCBI Taxonomy" id="526227"/>
    <lineage>
        <taxon>Bacteria</taxon>
        <taxon>Thermotogati</taxon>
        <taxon>Deinococcota</taxon>
        <taxon>Deinococci</taxon>
        <taxon>Thermales</taxon>
        <taxon>Thermaceae</taxon>
        <taxon>Allomeiothermus</taxon>
    </lineage>
</organism>
<dbReference type="HOGENOM" id="CLU_1093150_0_0_0"/>
<feature type="transmembrane region" description="Helical" evidence="1">
    <location>
        <begin position="40"/>
        <end position="62"/>
    </location>
</feature>
<evidence type="ECO:0008006" key="4">
    <source>
        <dbReference type="Google" id="ProtNLM"/>
    </source>
</evidence>
<reference evidence="2 3" key="1">
    <citation type="journal article" date="2010" name="Stand. Genomic Sci.">
        <title>Complete genome sequence of Meiothermus silvanus type strain (VI-R2).</title>
        <authorList>
            <person name="Sikorski J."/>
            <person name="Tindall B.J."/>
            <person name="Lowry S."/>
            <person name="Lucas S."/>
            <person name="Nolan M."/>
            <person name="Copeland A."/>
            <person name="Glavina Del Rio T."/>
            <person name="Tice H."/>
            <person name="Cheng J.F."/>
            <person name="Han C."/>
            <person name="Pitluck S."/>
            <person name="Liolios K."/>
            <person name="Ivanova N."/>
            <person name="Mavromatis K."/>
            <person name="Mikhailova N."/>
            <person name="Pati A."/>
            <person name="Goodwin L."/>
            <person name="Chen A."/>
            <person name="Palaniappan K."/>
            <person name="Land M."/>
            <person name="Hauser L."/>
            <person name="Chang Y.J."/>
            <person name="Jeffries C.D."/>
            <person name="Rohde M."/>
            <person name="Goker M."/>
            <person name="Woyke T."/>
            <person name="Bristow J."/>
            <person name="Eisen J.A."/>
            <person name="Markowitz V."/>
            <person name="Hugenholtz P."/>
            <person name="Kyrpides N.C."/>
            <person name="Klenk H.P."/>
            <person name="Lapidus A."/>
        </authorList>
    </citation>
    <scope>NUCLEOTIDE SEQUENCE [LARGE SCALE GENOMIC DNA]</scope>
    <source>
        <strain evidence="3">ATCC 700542 / DSM 9946 / VI-R2</strain>
    </source>
</reference>